<dbReference type="PANTHER" id="PTHR13522">
    <property type="entry name" value="U6 SNRNA PHOSPHODIESTERASE 1"/>
    <property type="match status" value="1"/>
</dbReference>
<protein>
    <recommendedName>
        <fullName evidence="5">U6 snRNA phosphodiesterase 1</fullName>
    </recommendedName>
    <alternativeName>
        <fullName evidence="6">3'-5' RNA exonuclease USB1</fullName>
    </alternativeName>
</protein>
<evidence type="ECO:0000256" key="5">
    <source>
        <dbReference type="ARBA" id="ARBA00029543"/>
    </source>
</evidence>
<evidence type="ECO:0000256" key="7">
    <source>
        <dbReference type="SAM" id="MobiDB-lite"/>
    </source>
</evidence>
<sequence>MEASQLGVADKRRTRQEDNSKEEEQPKRIRQIQHVDGNWPSFAYILVEGEEATLFVNDKIRELNSQLNLSSSKQFRPLSSETQGFNRFHVSLTRLFFLRGFQIESFVNSVRQAVATPAFYISASQTRIFTNEDKSRSFCSLLIQRGFNKVVDLIHQLDEVLVKYKKEKFYDPPVPHCTVGSVVGDLSEEAKKLGIFGNETEEEDEEEIEEEAIEQKVCSIILSIGNQSHIIRLK</sequence>
<keyword evidence="4" id="KW-0539">Nucleus</keyword>
<dbReference type="Proteomes" id="UP000008312">
    <property type="component" value="Unassembled WGS sequence"/>
</dbReference>
<dbReference type="OrthoDB" id="49151at2759"/>
<dbReference type="InParanoid" id="D8M4S4"/>
<gene>
    <name evidence="8" type="ORF">GSBLH_T00006558001</name>
</gene>
<evidence type="ECO:0000256" key="3">
    <source>
        <dbReference type="ARBA" id="ARBA00023239"/>
    </source>
</evidence>
<dbReference type="EMBL" id="FN668654">
    <property type="protein sequence ID" value="CBK23063.2"/>
    <property type="molecule type" value="Genomic_DNA"/>
</dbReference>
<keyword evidence="1" id="KW-0540">Nuclease</keyword>
<name>D8M4S4_BLAHO</name>
<keyword evidence="9" id="KW-1185">Reference proteome</keyword>
<dbReference type="InterPro" id="IPR027521">
    <property type="entry name" value="Usb1"/>
</dbReference>
<dbReference type="Gene3D" id="3.90.1140.10">
    <property type="entry name" value="Cyclic phosphodiesterase"/>
    <property type="match status" value="1"/>
</dbReference>
<organism evidence="8">
    <name type="scientific">Blastocystis hominis</name>
    <dbReference type="NCBI Taxonomy" id="12968"/>
    <lineage>
        <taxon>Eukaryota</taxon>
        <taxon>Sar</taxon>
        <taxon>Stramenopiles</taxon>
        <taxon>Bigyra</taxon>
        <taxon>Opalozoa</taxon>
        <taxon>Opalinata</taxon>
        <taxon>Blastocystidae</taxon>
        <taxon>Blastocystis</taxon>
    </lineage>
</organism>
<dbReference type="RefSeq" id="XP_012897111.1">
    <property type="nucleotide sequence ID" value="XM_013041657.1"/>
</dbReference>
<dbReference type="GO" id="GO:0000175">
    <property type="term" value="F:3'-5'-RNA exonuclease activity"/>
    <property type="evidence" value="ECO:0007669"/>
    <property type="project" value="TreeGrafter"/>
</dbReference>
<keyword evidence="3" id="KW-0456">Lyase</keyword>
<feature type="compositionally biased region" description="Basic and acidic residues" evidence="7">
    <location>
        <begin position="9"/>
        <end position="27"/>
    </location>
</feature>
<dbReference type="PANTHER" id="PTHR13522:SF3">
    <property type="entry name" value="U6 SNRNA PHOSPHODIESTERASE 1"/>
    <property type="match status" value="1"/>
</dbReference>
<dbReference type="GO" id="GO:0034477">
    <property type="term" value="P:U6 snRNA 3'-end processing"/>
    <property type="evidence" value="ECO:0007669"/>
    <property type="project" value="InterPro"/>
</dbReference>
<reference evidence="8" key="1">
    <citation type="submission" date="2010-02" db="EMBL/GenBank/DDBJ databases">
        <title>Sequencing and annotation of the Blastocystis hominis genome.</title>
        <authorList>
            <person name="Wincker P."/>
        </authorList>
    </citation>
    <scope>NUCLEOTIDE SEQUENCE</scope>
    <source>
        <strain evidence="8">Singapore isolate B</strain>
    </source>
</reference>
<dbReference type="AlphaFoldDB" id="D8M4S4"/>
<dbReference type="GeneID" id="24922682"/>
<dbReference type="OMA" id="YTNPRPH"/>
<evidence type="ECO:0000313" key="9">
    <source>
        <dbReference type="Proteomes" id="UP000008312"/>
    </source>
</evidence>
<evidence type="ECO:0000256" key="6">
    <source>
        <dbReference type="ARBA" id="ARBA00030030"/>
    </source>
</evidence>
<keyword evidence="2" id="KW-0378">Hydrolase</keyword>
<evidence type="ECO:0000256" key="1">
    <source>
        <dbReference type="ARBA" id="ARBA00022722"/>
    </source>
</evidence>
<evidence type="ECO:0000313" key="8">
    <source>
        <dbReference type="EMBL" id="CBK23063.2"/>
    </source>
</evidence>
<evidence type="ECO:0000256" key="4">
    <source>
        <dbReference type="ARBA" id="ARBA00023242"/>
    </source>
</evidence>
<dbReference type="Pfam" id="PF09749">
    <property type="entry name" value="HVSL"/>
    <property type="match status" value="1"/>
</dbReference>
<accession>D8M4S4</accession>
<dbReference type="GO" id="GO:0005634">
    <property type="term" value="C:nucleus"/>
    <property type="evidence" value="ECO:0007669"/>
    <property type="project" value="TreeGrafter"/>
</dbReference>
<evidence type="ECO:0000256" key="2">
    <source>
        <dbReference type="ARBA" id="ARBA00022801"/>
    </source>
</evidence>
<feature type="region of interest" description="Disordered" evidence="7">
    <location>
        <begin position="1"/>
        <end position="28"/>
    </location>
</feature>
<proteinExistence type="predicted"/>
<dbReference type="GO" id="GO:0016829">
    <property type="term" value="F:lyase activity"/>
    <property type="evidence" value="ECO:0007669"/>
    <property type="project" value="UniProtKB-KW"/>
</dbReference>